<comment type="subunit">
    <text evidence="3 11">The type I restriction/modification system is composed of three polypeptides R, M and S.</text>
</comment>
<evidence type="ECO:0000256" key="4">
    <source>
        <dbReference type="ARBA" id="ARBA00022722"/>
    </source>
</evidence>
<dbReference type="InterPro" id="IPR022625">
    <property type="entry name" value="TypeI_RM_Rsu_C"/>
</dbReference>
<evidence type="ECO:0000256" key="5">
    <source>
        <dbReference type="ARBA" id="ARBA00022741"/>
    </source>
</evidence>
<dbReference type="EC" id="3.1.21.3" evidence="11"/>
<dbReference type="Gene3D" id="3.40.50.300">
    <property type="entry name" value="P-loop containing nucleotide triphosphate hydrolases"/>
    <property type="match status" value="2"/>
</dbReference>
<feature type="domain" description="Helicase ATP-binding" evidence="12">
    <location>
        <begin position="295"/>
        <end position="460"/>
    </location>
</feature>
<keyword evidence="4" id="KW-0540">Nuclease</keyword>
<dbReference type="GO" id="GO:0003677">
    <property type="term" value="F:DNA binding"/>
    <property type="evidence" value="ECO:0007669"/>
    <property type="project" value="UniProtKB-KW"/>
</dbReference>
<dbReference type="GO" id="GO:0009307">
    <property type="term" value="P:DNA restriction-modification system"/>
    <property type="evidence" value="ECO:0007669"/>
    <property type="project" value="UniProtKB-KW"/>
</dbReference>
<dbReference type="OrthoDB" id="9758243at2"/>
<evidence type="ECO:0000256" key="1">
    <source>
        <dbReference type="ARBA" id="ARBA00000851"/>
    </source>
</evidence>
<keyword evidence="13" id="KW-0347">Helicase</keyword>
<dbReference type="InterPro" id="IPR055180">
    <property type="entry name" value="HsdR_RecA-like_helicase_dom_2"/>
</dbReference>
<dbReference type="InterPro" id="IPR007409">
    <property type="entry name" value="Restrct_endonuc_type1_HsdR_N"/>
</dbReference>
<dbReference type="GO" id="GO:0009035">
    <property type="term" value="F:type I site-specific deoxyribonuclease activity"/>
    <property type="evidence" value="ECO:0007669"/>
    <property type="project" value="UniProtKB-EC"/>
</dbReference>
<gene>
    <name evidence="13" type="ORF">CYJ25_02850</name>
</gene>
<evidence type="ECO:0000256" key="6">
    <source>
        <dbReference type="ARBA" id="ARBA00022747"/>
    </source>
</evidence>
<dbReference type="Pfam" id="PF04313">
    <property type="entry name" value="HSDR_N"/>
    <property type="match status" value="1"/>
</dbReference>
<evidence type="ECO:0000256" key="9">
    <source>
        <dbReference type="ARBA" id="ARBA00022840"/>
    </source>
</evidence>
<dbReference type="AlphaFoldDB" id="A0A2I1I7U4"/>
<dbReference type="PROSITE" id="PS51192">
    <property type="entry name" value="HELICASE_ATP_BIND_1"/>
    <property type="match status" value="1"/>
</dbReference>
<dbReference type="PANTHER" id="PTHR30195:SF16">
    <property type="entry name" value="TYPE I RESTRICTION ENZYME ENDONUCLEASE SUBUNIT"/>
    <property type="match status" value="1"/>
</dbReference>
<organism evidence="13 14">
    <name type="scientific">Schaalia turicensis</name>
    <dbReference type="NCBI Taxonomy" id="131111"/>
    <lineage>
        <taxon>Bacteria</taxon>
        <taxon>Bacillati</taxon>
        <taxon>Actinomycetota</taxon>
        <taxon>Actinomycetes</taxon>
        <taxon>Actinomycetales</taxon>
        <taxon>Actinomycetaceae</taxon>
        <taxon>Schaalia</taxon>
    </lineage>
</organism>
<keyword evidence="8 11" id="KW-0378">Hydrolase</keyword>
<evidence type="ECO:0000313" key="13">
    <source>
        <dbReference type="EMBL" id="PKY67185.1"/>
    </source>
</evidence>
<keyword evidence="10 11" id="KW-0238">DNA-binding</keyword>
<dbReference type="EMBL" id="PKKJ01000001">
    <property type="protein sequence ID" value="PKY67185.1"/>
    <property type="molecule type" value="Genomic_DNA"/>
</dbReference>
<evidence type="ECO:0000256" key="11">
    <source>
        <dbReference type="RuleBase" id="RU364115"/>
    </source>
</evidence>
<comment type="similarity">
    <text evidence="2 11">Belongs to the HsdR family.</text>
</comment>
<sequence length="1058" mass="119242">MIFENEAQFEEALIANLKNNGWDDKDGVLWNPTEKQLVDNWAAIIFENNNNIDRLNGCPLTDSEMAQILEQVASLRTPLKLNGFINGKTVAITRDNADDKLHCGKEVSLKIFHAQEIASGQTRYQIAQQPQFTTSSKLTGVRRGDVMLLINGMPVIHIELKRTGVPASQAVNQIGKYLHEGVFTGIFSLVQVFVAMNPEEMLYFASPGTGGKVNERFCFHWADFNNEPVNDWKTIASKFLSIPEAHQLIGFYTVADESDGALKVMRSYQLYAARAISDRVAKVNARKQWGMPGIRGGYIWHTTGSGKTMTSFKSAQLIANSRKADKVVFLMDRIELGTQSLAEYRAFAAADDTVQGTENTAELRSRLKSSSVNDMLIVTSIQKMSLIRSEEGGITDSDLEQMRGKRIVFIIDECHRSTFGDMLRTIKNTFPDALFFGFTGTPIHEENAKKMSTTTDVFGDELHRYSIADGIRDGNVLGFDPYMVCTFKDASVREAVALNKAKANSVGDALLDDRKSKVYYYWMDTSKVGMGDVNDKPGSEKHGIEHFVPSVQYQDDEHRRKVVEDILSGWERISHGGKFHGILATSSIAEAIEYFRMFRDEVPQLKVTALFDPNIDNSGDKAINKEEGLKEIIEHYNATYGREYTIPTHAAMKKDMAARLAHKRPHLNVENHPEERIDVLIVVDQMLTGFDSKWINVLYLDKVIDYALLIQAFSRTNRLFAGDEKPFGIIRYYRKPHTMRRNIEEAVKLYSGDKPFGLFASKLPENMAKCNELFAQMEAVFKEGGSEDFSKLPESDAAKAKFAELFNEFHEHLEAVKVQGFSWGDAEVFGDQDPDTGTTEMVEVAFDESRFNALVQRYKELNTRIDLSEDGTAPVAPFDIKGYLTEIDTGHIDIQYMNENFTKWLKALEQGDVSPEELDALYANLHRTFATLSQEDQSFAELFIHDIQSGEVSVESGMTLRDYITRYAQRARNKQVAKLVDVIGVDEEKLETMMRLNINEANINDFGRFDALVGTVDKAKARAYFESVEGTRIPPFKVNARVDKLLRSFLESGGFDIA</sequence>
<comment type="catalytic activity">
    <reaction evidence="1 11">
        <text>Endonucleolytic cleavage of DNA to give random double-stranded fragments with terminal 5'-phosphates, ATP is simultaneously hydrolyzed.</text>
        <dbReference type="EC" id="3.1.21.3"/>
    </reaction>
</comment>
<dbReference type="Gene3D" id="3.90.1570.50">
    <property type="match status" value="1"/>
</dbReference>
<dbReference type="SUPFAM" id="SSF52540">
    <property type="entry name" value="P-loop containing nucleoside triphosphate hydrolases"/>
    <property type="match status" value="2"/>
</dbReference>
<dbReference type="RefSeq" id="WP_101627658.1">
    <property type="nucleotide sequence ID" value="NZ_PKKJ01000001.1"/>
</dbReference>
<dbReference type="InterPro" id="IPR027417">
    <property type="entry name" value="P-loop_NTPase"/>
</dbReference>
<dbReference type="SMART" id="SM00487">
    <property type="entry name" value="DEXDc"/>
    <property type="match status" value="1"/>
</dbReference>
<dbReference type="Pfam" id="PF22679">
    <property type="entry name" value="T1R_D3-like"/>
    <property type="match status" value="1"/>
</dbReference>
<dbReference type="Pfam" id="PF18766">
    <property type="entry name" value="SWI2_SNF2"/>
    <property type="match status" value="1"/>
</dbReference>
<dbReference type="InterPro" id="IPR004473">
    <property type="entry name" value="Restrct_endonuc_typeI_HsdR"/>
</dbReference>
<dbReference type="InterPro" id="IPR040980">
    <property type="entry name" value="SWI2_SNF2"/>
</dbReference>
<dbReference type="PANTHER" id="PTHR30195">
    <property type="entry name" value="TYPE I SITE-SPECIFIC DEOXYRIBONUCLEASE PROTEIN SUBUNIT M AND R"/>
    <property type="match status" value="1"/>
</dbReference>
<evidence type="ECO:0000313" key="14">
    <source>
        <dbReference type="Proteomes" id="UP000234545"/>
    </source>
</evidence>
<proteinExistence type="inferred from homology"/>
<keyword evidence="5 11" id="KW-0547">Nucleotide-binding</keyword>
<dbReference type="InterPro" id="IPR051268">
    <property type="entry name" value="Type-I_R_enzyme_R_subunit"/>
</dbReference>
<dbReference type="Proteomes" id="UP000234545">
    <property type="component" value="Unassembled WGS sequence"/>
</dbReference>
<comment type="caution">
    <text evidence="13">The sequence shown here is derived from an EMBL/GenBank/DDBJ whole genome shotgun (WGS) entry which is preliminary data.</text>
</comment>
<evidence type="ECO:0000256" key="3">
    <source>
        <dbReference type="ARBA" id="ARBA00011296"/>
    </source>
</evidence>
<dbReference type="Pfam" id="PF12008">
    <property type="entry name" value="EcoR124_C"/>
    <property type="match status" value="1"/>
</dbReference>
<evidence type="ECO:0000259" key="12">
    <source>
        <dbReference type="PROSITE" id="PS51192"/>
    </source>
</evidence>
<accession>A0A2I1I7U4</accession>
<reference evidence="13 14" key="1">
    <citation type="submission" date="2017-12" db="EMBL/GenBank/DDBJ databases">
        <title>Phylogenetic diversity of female urinary microbiome.</title>
        <authorList>
            <person name="Thomas-White K."/>
            <person name="Wolfe A.J."/>
        </authorList>
    </citation>
    <scope>NUCLEOTIDE SEQUENCE [LARGE SCALE GENOMIC DNA]</scope>
    <source>
        <strain evidence="13 14">UMB0250</strain>
    </source>
</reference>
<keyword evidence="9 11" id="KW-0067">ATP-binding</keyword>
<dbReference type="NCBIfam" id="TIGR00348">
    <property type="entry name" value="hsdR"/>
    <property type="match status" value="1"/>
</dbReference>
<keyword evidence="7" id="KW-0255">Endonuclease</keyword>
<name>A0A2I1I7U4_9ACTO</name>
<evidence type="ECO:0000256" key="2">
    <source>
        <dbReference type="ARBA" id="ARBA00008598"/>
    </source>
</evidence>
<keyword evidence="6 11" id="KW-0680">Restriction system</keyword>
<dbReference type="GO" id="GO:0005524">
    <property type="term" value="F:ATP binding"/>
    <property type="evidence" value="ECO:0007669"/>
    <property type="project" value="UniProtKB-KW"/>
</dbReference>
<evidence type="ECO:0000256" key="10">
    <source>
        <dbReference type="ARBA" id="ARBA00023125"/>
    </source>
</evidence>
<evidence type="ECO:0000256" key="8">
    <source>
        <dbReference type="ARBA" id="ARBA00022801"/>
    </source>
</evidence>
<dbReference type="InterPro" id="IPR014001">
    <property type="entry name" value="Helicase_ATP-bd"/>
</dbReference>
<evidence type="ECO:0000256" key="7">
    <source>
        <dbReference type="ARBA" id="ARBA00022759"/>
    </source>
</evidence>
<dbReference type="CDD" id="cd22332">
    <property type="entry name" value="HsdR_N"/>
    <property type="match status" value="1"/>
</dbReference>
<protein>
    <recommendedName>
        <fullName evidence="11">Type I restriction enzyme endonuclease subunit</fullName>
        <shortName evidence="11">R protein</shortName>
        <ecNumber evidence="11">3.1.21.3</ecNumber>
    </recommendedName>
</protein>
<dbReference type="GO" id="GO:0004386">
    <property type="term" value="F:helicase activity"/>
    <property type="evidence" value="ECO:0007669"/>
    <property type="project" value="UniProtKB-KW"/>
</dbReference>
<comment type="function">
    <text evidence="11">Subunit R is required for both nuclease and ATPase activities, but not for modification.</text>
</comment>